<evidence type="ECO:0000256" key="2">
    <source>
        <dbReference type="ARBA" id="ARBA00023315"/>
    </source>
</evidence>
<dbReference type="RefSeq" id="WP_182617083.1">
    <property type="nucleotide sequence ID" value="NZ_BAAATF010000003.1"/>
</dbReference>
<dbReference type="EMBL" id="JACGWV010000001">
    <property type="protein sequence ID" value="MBA8808798.1"/>
    <property type="molecule type" value="Genomic_DNA"/>
</dbReference>
<gene>
    <name evidence="4" type="ORF">FHX71_002740</name>
</gene>
<protein>
    <submittedName>
        <fullName evidence="4">GNAT superfamily N-acetyltransferase</fullName>
    </submittedName>
</protein>
<reference evidence="4 5" key="1">
    <citation type="submission" date="2020-07" db="EMBL/GenBank/DDBJ databases">
        <title>Sequencing the genomes of 1000 actinobacteria strains.</title>
        <authorList>
            <person name="Klenk H.-P."/>
        </authorList>
    </citation>
    <scope>NUCLEOTIDE SEQUENCE [LARGE SCALE GENOMIC DNA]</scope>
    <source>
        <strain evidence="4 5">DSM 44121</strain>
    </source>
</reference>
<dbReference type="InterPro" id="IPR000182">
    <property type="entry name" value="GNAT_dom"/>
</dbReference>
<feature type="domain" description="N-acetyltransferase" evidence="3">
    <location>
        <begin position="5"/>
        <end position="164"/>
    </location>
</feature>
<dbReference type="CDD" id="cd04301">
    <property type="entry name" value="NAT_SF"/>
    <property type="match status" value="1"/>
</dbReference>
<dbReference type="Pfam" id="PF00583">
    <property type="entry name" value="Acetyltransf_1"/>
    <property type="match status" value="1"/>
</dbReference>
<name>A0A7W3PED9_9MICO</name>
<dbReference type="SUPFAM" id="SSF55729">
    <property type="entry name" value="Acyl-CoA N-acyltransferases (Nat)"/>
    <property type="match status" value="1"/>
</dbReference>
<dbReference type="PANTHER" id="PTHR43877">
    <property type="entry name" value="AMINOALKYLPHOSPHONATE N-ACETYLTRANSFERASE-RELATED-RELATED"/>
    <property type="match status" value="1"/>
</dbReference>
<dbReference type="Gene3D" id="3.40.630.30">
    <property type="match status" value="1"/>
</dbReference>
<proteinExistence type="predicted"/>
<comment type="caution">
    <text evidence="4">The sequence shown here is derived from an EMBL/GenBank/DDBJ whole genome shotgun (WGS) entry which is preliminary data.</text>
</comment>
<keyword evidence="5" id="KW-1185">Reference proteome</keyword>
<accession>A0A7W3PED9</accession>
<keyword evidence="1 4" id="KW-0808">Transferase</keyword>
<evidence type="ECO:0000313" key="4">
    <source>
        <dbReference type="EMBL" id="MBA8808798.1"/>
    </source>
</evidence>
<sequence>MPSDLVIRSATLADAPALSALRWRWAQPGRTPDAGEAQDFAAALARWMETQGERSACQVAELDGALVGMAWLAVFERVPNPGDAVRRSGDVQSVFVVPEHQGRGIGLRLMESLCAVADDLGIRKLTLDSRDSVMPFYERLGFRSQGTVMTRTRSTAPTVPAGAR</sequence>
<dbReference type="GO" id="GO:0016747">
    <property type="term" value="F:acyltransferase activity, transferring groups other than amino-acyl groups"/>
    <property type="evidence" value="ECO:0007669"/>
    <property type="project" value="InterPro"/>
</dbReference>
<keyword evidence="2" id="KW-0012">Acyltransferase</keyword>
<organism evidence="4 5">
    <name type="scientific">Promicromonospora sukumoe</name>
    <dbReference type="NCBI Taxonomy" id="88382"/>
    <lineage>
        <taxon>Bacteria</taxon>
        <taxon>Bacillati</taxon>
        <taxon>Actinomycetota</taxon>
        <taxon>Actinomycetes</taxon>
        <taxon>Micrococcales</taxon>
        <taxon>Promicromonosporaceae</taxon>
        <taxon>Promicromonospora</taxon>
    </lineage>
</organism>
<dbReference type="PROSITE" id="PS51186">
    <property type="entry name" value="GNAT"/>
    <property type="match status" value="1"/>
</dbReference>
<dbReference type="Proteomes" id="UP000540568">
    <property type="component" value="Unassembled WGS sequence"/>
</dbReference>
<evidence type="ECO:0000313" key="5">
    <source>
        <dbReference type="Proteomes" id="UP000540568"/>
    </source>
</evidence>
<evidence type="ECO:0000259" key="3">
    <source>
        <dbReference type="PROSITE" id="PS51186"/>
    </source>
</evidence>
<dbReference type="InterPro" id="IPR050832">
    <property type="entry name" value="Bact_Acetyltransf"/>
</dbReference>
<evidence type="ECO:0000256" key="1">
    <source>
        <dbReference type="ARBA" id="ARBA00022679"/>
    </source>
</evidence>
<dbReference type="InterPro" id="IPR016181">
    <property type="entry name" value="Acyl_CoA_acyltransferase"/>
</dbReference>
<dbReference type="AlphaFoldDB" id="A0A7W3PED9"/>